<dbReference type="AlphaFoldDB" id="A0A0D0B1T4"/>
<keyword evidence="2" id="KW-1185">Reference proteome</keyword>
<evidence type="ECO:0008006" key="3">
    <source>
        <dbReference type="Google" id="ProtNLM"/>
    </source>
</evidence>
<dbReference type="Gene3D" id="1.20.1280.50">
    <property type="match status" value="1"/>
</dbReference>
<evidence type="ECO:0000313" key="1">
    <source>
        <dbReference type="EMBL" id="KIK37943.1"/>
    </source>
</evidence>
<dbReference type="EMBL" id="KN835420">
    <property type="protein sequence ID" value="KIK37943.1"/>
    <property type="molecule type" value="Genomic_DNA"/>
</dbReference>
<proteinExistence type="predicted"/>
<reference evidence="1 2" key="1">
    <citation type="submission" date="2014-04" db="EMBL/GenBank/DDBJ databases">
        <authorList>
            <consortium name="DOE Joint Genome Institute"/>
            <person name="Kuo A."/>
            <person name="Ruytinx J."/>
            <person name="Rineau F."/>
            <person name="Colpaert J."/>
            <person name="Kohler A."/>
            <person name="Nagy L.G."/>
            <person name="Floudas D."/>
            <person name="Copeland A."/>
            <person name="Barry K.W."/>
            <person name="Cichocki N."/>
            <person name="Veneault-Fourrey C."/>
            <person name="LaButti K."/>
            <person name="Lindquist E.A."/>
            <person name="Lipzen A."/>
            <person name="Lundell T."/>
            <person name="Morin E."/>
            <person name="Murat C."/>
            <person name="Sun H."/>
            <person name="Tunlid A."/>
            <person name="Henrissat B."/>
            <person name="Grigoriev I.V."/>
            <person name="Hibbett D.S."/>
            <person name="Martin F."/>
            <person name="Nordberg H.P."/>
            <person name="Cantor M.N."/>
            <person name="Hua S.X."/>
        </authorList>
    </citation>
    <scope>NUCLEOTIDE SEQUENCE [LARGE SCALE GENOMIC DNA]</scope>
    <source>
        <strain evidence="1 2">UH-Slu-Lm8-n1</strain>
    </source>
</reference>
<dbReference type="Proteomes" id="UP000054485">
    <property type="component" value="Unassembled WGS sequence"/>
</dbReference>
<dbReference type="CDD" id="cd09917">
    <property type="entry name" value="F-box_SF"/>
    <property type="match status" value="1"/>
</dbReference>
<reference evidence="2" key="2">
    <citation type="submission" date="2015-01" db="EMBL/GenBank/DDBJ databases">
        <title>Evolutionary Origins and Diversification of the Mycorrhizal Mutualists.</title>
        <authorList>
            <consortium name="DOE Joint Genome Institute"/>
            <consortium name="Mycorrhizal Genomics Consortium"/>
            <person name="Kohler A."/>
            <person name="Kuo A."/>
            <person name="Nagy L.G."/>
            <person name="Floudas D."/>
            <person name="Copeland A."/>
            <person name="Barry K.W."/>
            <person name="Cichocki N."/>
            <person name="Veneault-Fourrey C."/>
            <person name="LaButti K."/>
            <person name="Lindquist E.A."/>
            <person name="Lipzen A."/>
            <person name="Lundell T."/>
            <person name="Morin E."/>
            <person name="Murat C."/>
            <person name="Riley R."/>
            <person name="Ohm R."/>
            <person name="Sun H."/>
            <person name="Tunlid A."/>
            <person name="Henrissat B."/>
            <person name="Grigoriev I.V."/>
            <person name="Hibbett D.S."/>
            <person name="Martin F."/>
        </authorList>
    </citation>
    <scope>NUCLEOTIDE SEQUENCE [LARGE SCALE GENOMIC DNA]</scope>
    <source>
        <strain evidence="2">UH-Slu-Lm8-n1</strain>
    </source>
</reference>
<evidence type="ECO:0000313" key="2">
    <source>
        <dbReference type="Proteomes" id="UP000054485"/>
    </source>
</evidence>
<dbReference type="InterPro" id="IPR036047">
    <property type="entry name" value="F-box-like_dom_sf"/>
</dbReference>
<name>A0A0D0B1T4_9AGAM</name>
<dbReference type="HOGENOM" id="CLU_519888_0_0_1"/>
<sequence length="531" mass="60261">MEPETGFLSLAEELRVYILSFLSCRDILRCTSVCKALFQTYMSSSELQYIVEMSGQRLLRVSDTDNGIPVSARLQLLRDKAHAWFKFDVHSFETVLVERPPQLRQQVVAGGHVYFYNTYTAMIFPILPKLSQQQFQRNWAPGTLCSVPNSNILDLVMDPAQNLIAAAFIVDNRRVCIKLGALDSDGVHPQAAGETLILSDGPENLPETLHPRLKCFGRHIALWRRLTNSTWGSMDDEWRLQVWDWKHSITSSSILCFSYAVVSESKTNADFLFLGNDRLLVITDNLHLYSIEDMSQAPELLAHFLMPFPLRLQCHLPMGDIEHSQAHMQAQTTMYTSDPAHRLICLTAYSPDASFYYGTQVFIISTRIFFDLDGMAAATSIRWEHWGPSNVRIFTHPHGSRVHISGNRVLQALRVPVGSGDSEFILHLMDFSPLAVANSRGLGQVVKEPSTIEVFTRKTGRRSRRSLTTSMPYVQVVSSNRNLKSTDSNLVDIWIDKDRIYMLYSVLKPSNFLGKTILRREPVGRFEVIDV</sequence>
<dbReference type="InParanoid" id="A0A0D0B1T4"/>
<gene>
    <name evidence="1" type="ORF">CY34DRAFT_809842</name>
</gene>
<dbReference type="SUPFAM" id="SSF81383">
    <property type="entry name" value="F-box domain"/>
    <property type="match status" value="1"/>
</dbReference>
<organism evidence="1 2">
    <name type="scientific">Suillus luteus UH-Slu-Lm8-n1</name>
    <dbReference type="NCBI Taxonomy" id="930992"/>
    <lineage>
        <taxon>Eukaryota</taxon>
        <taxon>Fungi</taxon>
        <taxon>Dikarya</taxon>
        <taxon>Basidiomycota</taxon>
        <taxon>Agaricomycotina</taxon>
        <taxon>Agaricomycetes</taxon>
        <taxon>Agaricomycetidae</taxon>
        <taxon>Boletales</taxon>
        <taxon>Suillineae</taxon>
        <taxon>Suillaceae</taxon>
        <taxon>Suillus</taxon>
    </lineage>
</organism>
<protein>
    <recommendedName>
        <fullName evidence="3">F-box domain-containing protein</fullName>
    </recommendedName>
</protein>
<accession>A0A0D0B1T4</accession>
<dbReference type="OrthoDB" id="2634549at2759"/>